<dbReference type="Gene3D" id="2.60.40.150">
    <property type="entry name" value="C2 domain"/>
    <property type="match status" value="2"/>
</dbReference>
<sequence>MQQQQQQEVNILLTVNGYDFYENNEYYAVLYHQPGSTKKWNKIDQTEAITNNPDPVWKKTFKVKFFFSILQKYKFVIYGGLKKGKMIGEIEFLLGELVGSNHSKLRTPLYQNDKQIQEGEIEIFGEEFSALDTTSLLNERFKNLKILDSNVGEQFEEMLLQQENEEELSFTSMPIFVPNNSDKKNNIDNRSMDTKLPKRPVDHALQVKPITIKGKKFEDVTFKTYQKGEIEKELKTFDIKYETVKEMADVEEPQTVDLPYSITIEMEAFQLVKEGIFGKLKPFVKVLRPRGTDPDLNDSSSWIEIGETEYIQKSKKFRWKPITIKYEDIAGKEETKKLMFACYNWKKNNKSVFVGRCVCTVGELISSSQSKRIQEEKTIEKEFDFGNDNELVKELVNRDKKLKSKKYINSGMINFSCIENLKATQVVVTVQRMVEVQKEISRTPKTITKKVQVWNEVIKFIRRPAAPLIYYVENASYLNYIERGLEINLMISIDFTGSNGSKQSGLHQLYKNNRMNGYQQSIDSIGRILGQYDSDQLFPVFGFGANQSLGPKHCFPLNGNDDDPEVKGLDGVMDAYKKVLQGNTITFGGPTNFAPSIQKCREMVTEDLEENPNMYYILLILTDGEITDFNKTAKEIVLAARDLPIAIVIVGIGDANFSKMDRLDGDDVRIKYQDEEAKRDIVQFVPLRDFTKNGNLDMEGLTMATLEELPDQIVEYFKFSNKTFEL</sequence>
<evidence type="ECO:0000313" key="3">
    <source>
        <dbReference type="EMBL" id="KAJ3427979.1"/>
    </source>
</evidence>
<dbReference type="GO" id="GO:0005886">
    <property type="term" value="C:plasma membrane"/>
    <property type="evidence" value="ECO:0007669"/>
    <property type="project" value="TreeGrafter"/>
</dbReference>
<dbReference type="Gene3D" id="3.40.50.410">
    <property type="entry name" value="von Willebrand factor, type A domain"/>
    <property type="match status" value="1"/>
</dbReference>
<dbReference type="SUPFAM" id="SSF49562">
    <property type="entry name" value="C2 domain (Calcium/lipid-binding domain, CaLB)"/>
    <property type="match status" value="2"/>
</dbReference>
<dbReference type="InterPro" id="IPR045052">
    <property type="entry name" value="Copine"/>
</dbReference>
<dbReference type="PANTHER" id="PTHR10857">
    <property type="entry name" value="COPINE"/>
    <property type="match status" value="1"/>
</dbReference>
<organism evidence="3 4">
    <name type="scientific">Anaeramoeba flamelloides</name>
    <dbReference type="NCBI Taxonomy" id="1746091"/>
    <lineage>
        <taxon>Eukaryota</taxon>
        <taxon>Metamonada</taxon>
        <taxon>Anaeramoebidae</taxon>
        <taxon>Anaeramoeba</taxon>
    </lineage>
</organism>
<dbReference type="InterPro" id="IPR002035">
    <property type="entry name" value="VWF_A"/>
</dbReference>
<dbReference type="GO" id="GO:0005544">
    <property type="term" value="F:calcium-dependent phospholipid binding"/>
    <property type="evidence" value="ECO:0007669"/>
    <property type="project" value="InterPro"/>
</dbReference>
<reference evidence="3" key="1">
    <citation type="submission" date="2022-08" db="EMBL/GenBank/DDBJ databases">
        <title>Novel sulphate-reducing endosymbionts in the free-living metamonad Anaeramoeba.</title>
        <authorList>
            <person name="Jerlstrom-Hultqvist J."/>
            <person name="Cepicka I."/>
            <person name="Gallot-Lavallee L."/>
            <person name="Salas-Leiva D."/>
            <person name="Curtis B.A."/>
            <person name="Zahonova K."/>
            <person name="Pipaliya S."/>
            <person name="Dacks J."/>
            <person name="Roger A.J."/>
        </authorList>
    </citation>
    <scope>NUCLEOTIDE SEQUENCE</scope>
    <source>
        <strain evidence="3">Busselton2</strain>
    </source>
</reference>
<evidence type="ECO:0000313" key="4">
    <source>
        <dbReference type="Proteomes" id="UP001146793"/>
    </source>
</evidence>
<evidence type="ECO:0000259" key="2">
    <source>
        <dbReference type="PROSITE" id="PS50234"/>
    </source>
</evidence>
<feature type="domain" description="VWFA" evidence="2">
    <location>
        <begin position="488"/>
        <end position="713"/>
    </location>
</feature>
<dbReference type="Pfam" id="PF07002">
    <property type="entry name" value="Copine"/>
    <property type="match status" value="1"/>
</dbReference>
<gene>
    <name evidence="3" type="ORF">M0812_25610</name>
</gene>
<evidence type="ECO:0000256" key="1">
    <source>
        <dbReference type="ARBA" id="ARBA00009048"/>
    </source>
</evidence>
<dbReference type="InterPro" id="IPR010734">
    <property type="entry name" value="Copine_C"/>
</dbReference>
<dbReference type="Pfam" id="PF00168">
    <property type="entry name" value="C2"/>
    <property type="match status" value="2"/>
</dbReference>
<dbReference type="EMBL" id="JANTQA010000060">
    <property type="protein sequence ID" value="KAJ3427979.1"/>
    <property type="molecule type" value="Genomic_DNA"/>
</dbReference>
<dbReference type="SMART" id="SM00239">
    <property type="entry name" value="C2"/>
    <property type="match status" value="2"/>
</dbReference>
<dbReference type="PROSITE" id="PS50234">
    <property type="entry name" value="VWFA"/>
    <property type="match status" value="1"/>
</dbReference>
<comment type="similarity">
    <text evidence="1">Belongs to the copine family.</text>
</comment>
<proteinExistence type="inferred from homology"/>
<dbReference type="InterPro" id="IPR000008">
    <property type="entry name" value="C2_dom"/>
</dbReference>
<dbReference type="GO" id="GO:0071277">
    <property type="term" value="P:cellular response to calcium ion"/>
    <property type="evidence" value="ECO:0007669"/>
    <property type="project" value="TreeGrafter"/>
</dbReference>
<accession>A0AAV7YEX6</accession>
<dbReference type="SUPFAM" id="SSF53300">
    <property type="entry name" value="vWA-like"/>
    <property type="match status" value="1"/>
</dbReference>
<dbReference type="AlphaFoldDB" id="A0AAV7YEX6"/>
<comment type="caution">
    <text evidence="3">The sequence shown here is derived from an EMBL/GenBank/DDBJ whole genome shotgun (WGS) entry which is preliminary data.</text>
</comment>
<dbReference type="InterPro" id="IPR035892">
    <property type="entry name" value="C2_domain_sf"/>
</dbReference>
<name>A0AAV7YEX6_9EUKA</name>
<dbReference type="Proteomes" id="UP001146793">
    <property type="component" value="Unassembled WGS sequence"/>
</dbReference>
<dbReference type="InterPro" id="IPR036465">
    <property type="entry name" value="vWFA_dom_sf"/>
</dbReference>
<protein>
    <submittedName>
        <fullName evidence="3">Copine-8</fullName>
    </submittedName>
</protein>
<dbReference type="PANTHER" id="PTHR10857:SF106">
    <property type="entry name" value="C2 DOMAIN-CONTAINING PROTEIN"/>
    <property type="match status" value="1"/>
</dbReference>
<dbReference type="SMART" id="SM00327">
    <property type="entry name" value="VWA"/>
    <property type="match status" value="1"/>
</dbReference>